<dbReference type="Proteomes" id="UP000694941">
    <property type="component" value="Unplaced"/>
</dbReference>
<dbReference type="RefSeq" id="XP_022245496.1">
    <property type="nucleotide sequence ID" value="XM_022389788.1"/>
</dbReference>
<comment type="similarity">
    <text evidence="2">Belongs to the glutaminase family.</text>
</comment>
<keyword evidence="11" id="KW-1053">Target membrane</keyword>
<evidence type="ECO:0000256" key="2">
    <source>
        <dbReference type="ARBA" id="ARBA00011076"/>
    </source>
</evidence>
<evidence type="ECO:0000313" key="16">
    <source>
        <dbReference type="Proteomes" id="UP000694941"/>
    </source>
</evidence>
<dbReference type="SUPFAM" id="SSF56601">
    <property type="entry name" value="beta-lactamase/transpeptidase-like"/>
    <property type="match status" value="1"/>
</dbReference>
<evidence type="ECO:0000256" key="5">
    <source>
        <dbReference type="ARBA" id="ARBA00022483"/>
    </source>
</evidence>
<evidence type="ECO:0000259" key="15">
    <source>
        <dbReference type="Pfam" id="PF17959"/>
    </source>
</evidence>
<dbReference type="PROSITE" id="PS50297">
    <property type="entry name" value="ANK_REP_REGION"/>
    <property type="match status" value="1"/>
</dbReference>
<dbReference type="InterPro" id="IPR012338">
    <property type="entry name" value="Beta-lactam/transpept-like"/>
</dbReference>
<evidence type="ECO:0000256" key="6">
    <source>
        <dbReference type="ARBA" id="ARBA00022537"/>
    </source>
</evidence>
<dbReference type="HAMAP" id="MF_00313">
    <property type="entry name" value="Glutaminase"/>
    <property type="match status" value="1"/>
</dbReference>
<dbReference type="InterPro" id="IPR002110">
    <property type="entry name" value="Ankyrin_rpt"/>
</dbReference>
<keyword evidence="16" id="KW-1185">Reference proteome</keyword>
<comment type="catalytic activity">
    <reaction evidence="12">
        <text>L-glutamine + H2O = L-glutamate + NH4(+)</text>
        <dbReference type="Rhea" id="RHEA:15889"/>
        <dbReference type="ChEBI" id="CHEBI:15377"/>
        <dbReference type="ChEBI" id="CHEBI:28938"/>
        <dbReference type="ChEBI" id="CHEBI:29985"/>
        <dbReference type="ChEBI" id="CHEBI:58359"/>
        <dbReference type="EC" id="3.5.1.2"/>
    </reaction>
</comment>
<dbReference type="Gene3D" id="1.10.238.210">
    <property type="match status" value="1"/>
</dbReference>
<proteinExistence type="inferred from homology"/>
<gene>
    <name evidence="17" type="primary">LOC106462504</name>
</gene>
<dbReference type="PANTHER" id="PTHR12544">
    <property type="entry name" value="GLUTAMINASE"/>
    <property type="match status" value="1"/>
</dbReference>
<dbReference type="InterPro" id="IPR015868">
    <property type="entry name" value="Glutaminase"/>
</dbReference>
<dbReference type="Gene3D" id="3.40.710.10">
    <property type="entry name" value="DD-peptidase/beta-lactamase superfamily"/>
    <property type="match status" value="1"/>
</dbReference>
<evidence type="ECO:0000256" key="7">
    <source>
        <dbReference type="ARBA" id="ARBA00022737"/>
    </source>
</evidence>
<dbReference type="SUPFAM" id="SSF48403">
    <property type="entry name" value="Ankyrin repeat"/>
    <property type="match status" value="1"/>
</dbReference>
<comment type="subcellular location">
    <subcellularLocation>
        <location evidence="1">Target cell membrane</location>
    </subcellularLocation>
</comment>
<feature type="repeat" description="ANK" evidence="13">
    <location>
        <begin position="593"/>
        <end position="615"/>
    </location>
</feature>
<dbReference type="Pfam" id="PF17959">
    <property type="entry name" value="EF-hand_14"/>
    <property type="match status" value="1"/>
</dbReference>
<evidence type="ECO:0000256" key="3">
    <source>
        <dbReference type="ARBA" id="ARBA00011881"/>
    </source>
</evidence>
<accession>A0ABM1SPE0</accession>
<dbReference type="EC" id="3.5.1.2" evidence="4"/>
<evidence type="ECO:0000256" key="4">
    <source>
        <dbReference type="ARBA" id="ARBA00012918"/>
    </source>
</evidence>
<comment type="subunit">
    <text evidence="3">Homotetramer.</text>
</comment>
<evidence type="ECO:0000256" key="10">
    <source>
        <dbReference type="ARBA" id="ARBA00023043"/>
    </source>
</evidence>
<evidence type="ECO:0000256" key="13">
    <source>
        <dbReference type="PROSITE-ProRule" id="PRU00023"/>
    </source>
</evidence>
<protein>
    <recommendedName>
        <fullName evidence="4">glutaminase</fullName>
        <ecNumber evidence="4">3.5.1.2</ecNumber>
    </recommendedName>
</protein>
<keyword evidence="6" id="KW-1052">Target cell membrane</keyword>
<evidence type="ECO:0000256" key="11">
    <source>
        <dbReference type="ARBA" id="ARBA00023298"/>
    </source>
</evidence>
<dbReference type="InterPro" id="IPR041541">
    <property type="entry name" value="Glutaminase_EF-hand"/>
</dbReference>
<evidence type="ECO:0000256" key="8">
    <source>
        <dbReference type="ARBA" id="ARBA00022801"/>
    </source>
</evidence>
<dbReference type="InterPro" id="IPR036770">
    <property type="entry name" value="Ankyrin_rpt-contain_sf"/>
</dbReference>
<feature type="domain" description="Glutaminase EF-hand" evidence="15">
    <location>
        <begin position="138"/>
        <end position="226"/>
    </location>
</feature>
<evidence type="ECO:0000256" key="1">
    <source>
        <dbReference type="ARBA" id="ARBA00004175"/>
    </source>
</evidence>
<sequence length="721" mass="82315">MLIISRRLPSSAHLVLSWRFFGRNHTQIPFILDHIFNTTSRYSSNKLFNLYCFKESIRPIIRKTTSISRWFHATSVISSSNADRVFMPVEEFIRAKSEKNHKVKEENDNQDEENKKKTNSNNKEQVLSESAEDGQKNVEDVLFDMFQDINEKVPVGRFLAALSATGLRKGDPRLKEMMTKLRATHKQSPDIGSPEALCLDKSTFKSVVRENIVLISRAFRHHFVIPDFQDFVKNIEDFYWKCKVNTRGKVASYIPQLSKYNPDYWGVSLCTVDGQRYSIGDTEVPFTIQSSGKPLNYAIALNELGSDIVHQYVGQEPSGRMFNELVLDYNKKPHNPMVNAGAIVVCSLLLNIVEPEMRASEKFDWMTQYFKAMAGGEYLGFNNATFLSEREAADRNYAIGFYMKENKCFPEKAMLKEIMDFYFQMCSLEVNSETICIMAATLANGGICPITGQQVIDSHAARDVLSLMHSCGMYDYSGQFAFKVGLPAKSGVSGCTMIVVPNVMGICLWSPPLDVYGNSVRGVQFCEEFIRLFNFHHYDNLRHTTQKRDPRRQKYETKGLKIVSLLFSAASGDVTAMRRHYLSGMDMEQCDYDGRTALHLAAAEGYSECVNFLLKVCGVEHKPKDRWGHTPYDEAMLFGHPEVAEILEKWESLREEERKSPCELKFFHHLWIEENVCYHSSVHLPQITFSTLDKCQSNQLPHINAQITQSIPVYCGVIEGM</sequence>
<evidence type="ECO:0000256" key="12">
    <source>
        <dbReference type="ARBA" id="ARBA00049534"/>
    </source>
</evidence>
<dbReference type="GeneID" id="106462504"/>
<keyword evidence="9" id="KW-0528">Neurotoxin</keyword>
<keyword evidence="7" id="KW-0677">Repeat</keyword>
<dbReference type="Pfam" id="PF12796">
    <property type="entry name" value="Ank_2"/>
    <property type="match status" value="1"/>
</dbReference>
<dbReference type="Pfam" id="PF04960">
    <property type="entry name" value="Glutaminase"/>
    <property type="match status" value="1"/>
</dbReference>
<reference evidence="17" key="1">
    <citation type="submission" date="2025-08" db="UniProtKB">
        <authorList>
            <consortium name="RefSeq"/>
        </authorList>
    </citation>
    <scope>IDENTIFICATION</scope>
    <source>
        <tissue evidence="17">Muscle</tissue>
    </source>
</reference>
<keyword evidence="10 13" id="KW-0040">ANK repeat</keyword>
<organism evidence="16 17">
    <name type="scientific">Limulus polyphemus</name>
    <name type="common">Atlantic horseshoe crab</name>
    <dbReference type="NCBI Taxonomy" id="6850"/>
    <lineage>
        <taxon>Eukaryota</taxon>
        <taxon>Metazoa</taxon>
        <taxon>Ecdysozoa</taxon>
        <taxon>Arthropoda</taxon>
        <taxon>Chelicerata</taxon>
        <taxon>Merostomata</taxon>
        <taxon>Xiphosura</taxon>
        <taxon>Limulidae</taxon>
        <taxon>Limulus</taxon>
    </lineage>
</organism>
<dbReference type="PANTHER" id="PTHR12544:SF29">
    <property type="entry name" value="GLUTAMINASE"/>
    <property type="match status" value="1"/>
</dbReference>
<keyword evidence="9" id="KW-0638">Presynaptic neurotoxin</keyword>
<dbReference type="NCBIfam" id="TIGR03814">
    <property type="entry name" value="Gln_ase"/>
    <property type="match status" value="1"/>
</dbReference>
<feature type="region of interest" description="Disordered" evidence="14">
    <location>
        <begin position="97"/>
        <end position="133"/>
    </location>
</feature>
<keyword evidence="11" id="KW-0472">Membrane</keyword>
<feature type="compositionally biased region" description="Basic and acidic residues" evidence="14">
    <location>
        <begin position="97"/>
        <end position="116"/>
    </location>
</feature>
<dbReference type="Gene3D" id="1.25.40.20">
    <property type="entry name" value="Ankyrin repeat-containing domain"/>
    <property type="match status" value="1"/>
</dbReference>
<name>A0ABM1SPE0_LIMPO</name>
<dbReference type="PROSITE" id="PS50088">
    <property type="entry name" value="ANK_REPEAT"/>
    <property type="match status" value="1"/>
</dbReference>
<evidence type="ECO:0000256" key="14">
    <source>
        <dbReference type="SAM" id="MobiDB-lite"/>
    </source>
</evidence>
<evidence type="ECO:0000256" key="9">
    <source>
        <dbReference type="ARBA" id="ARBA00023028"/>
    </source>
</evidence>
<keyword evidence="9" id="KW-0800">Toxin</keyword>
<keyword evidence="8" id="KW-0378">Hydrolase</keyword>
<keyword evidence="5" id="KW-0268">Exocytosis</keyword>
<evidence type="ECO:0000313" key="17">
    <source>
        <dbReference type="RefSeq" id="XP_022245496.1"/>
    </source>
</evidence>